<accession>A0AAX6HU35</accession>
<evidence type="ECO:0000313" key="2">
    <source>
        <dbReference type="Proteomes" id="UP001140949"/>
    </source>
</evidence>
<comment type="caution">
    <text evidence="1">The sequence shown here is derived from an EMBL/GenBank/DDBJ whole genome shotgun (WGS) entry which is preliminary data.</text>
</comment>
<proteinExistence type="predicted"/>
<organism evidence="1 2">
    <name type="scientific">Iris pallida</name>
    <name type="common">Sweet iris</name>
    <dbReference type="NCBI Taxonomy" id="29817"/>
    <lineage>
        <taxon>Eukaryota</taxon>
        <taxon>Viridiplantae</taxon>
        <taxon>Streptophyta</taxon>
        <taxon>Embryophyta</taxon>
        <taxon>Tracheophyta</taxon>
        <taxon>Spermatophyta</taxon>
        <taxon>Magnoliopsida</taxon>
        <taxon>Liliopsida</taxon>
        <taxon>Asparagales</taxon>
        <taxon>Iridaceae</taxon>
        <taxon>Iridoideae</taxon>
        <taxon>Irideae</taxon>
        <taxon>Iris</taxon>
    </lineage>
</organism>
<dbReference type="EMBL" id="JANAVB010006798">
    <property type="protein sequence ID" value="KAJ6843994.1"/>
    <property type="molecule type" value="Genomic_DNA"/>
</dbReference>
<gene>
    <name evidence="1" type="ORF">M6B38_294480</name>
</gene>
<name>A0AAX6HU35_IRIPA</name>
<reference evidence="1" key="2">
    <citation type="submission" date="2023-04" db="EMBL/GenBank/DDBJ databases">
        <authorList>
            <person name="Bruccoleri R.E."/>
            <person name="Oakeley E.J."/>
            <person name="Faust A.-M."/>
            <person name="Dessus-Babus S."/>
            <person name="Altorfer M."/>
            <person name="Burckhardt D."/>
            <person name="Oertli M."/>
            <person name="Naumann U."/>
            <person name="Petersen F."/>
            <person name="Wong J."/>
        </authorList>
    </citation>
    <scope>NUCLEOTIDE SEQUENCE</scope>
    <source>
        <strain evidence="1">GSM-AAB239-AS_SAM_17_03QT</strain>
        <tissue evidence="1">Leaf</tissue>
    </source>
</reference>
<dbReference type="Proteomes" id="UP001140949">
    <property type="component" value="Unassembled WGS sequence"/>
</dbReference>
<keyword evidence="2" id="KW-1185">Reference proteome</keyword>
<evidence type="ECO:0000313" key="1">
    <source>
        <dbReference type="EMBL" id="KAJ6843994.1"/>
    </source>
</evidence>
<sequence>MEELLKGGGRQMWAATMVERKRGGGWEVLDGVAGMAVSAAAGIWGGDDGGYDDDGDGDFVGRRRGGWLGSGWQEDVAAVDDCQEVRDGCGGAMAEVSCVCTSGGARGGVCG</sequence>
<protein>
    <submittedName>
        <fullName evidence="1">Pollen-specific leucine-rich repeat extensin-like protein 3</fullName>
    </submittedName>
</protein>
<dbReference type="AlphaFoldDB" id="A0AAX6HU35"/>
<reference evidence="1" key="1">
    <citation type="journal article" date="2023" name="GigaByte">
        <title>Genome assembly of the bearded iris, Iris pallida Lam.</title>
        <authorList>
            <person name="Bruccoleri R.E."/>
            <person name="Oakeley E.J."/>
            <person name="Faust A.M.E."/>
            <person name="Altorfer M."/>
            <person name="Dessus-Babus S."/>
            <person name="Burckhardt D."/>
            <person name="Oertli M."/>
            <person name="Naumann U."/>
            <person name="Petersen F."/>
            <person name="Wong J."/>
        </authorList>
    </citation>
    <scope>NUCLEOTIDE SEQUENCE</scope>
    <source>
        <strain evidence="1">GSM-AAB239-AS_SAM_17_03QT</strain>
    </source>
</reference>